<keyword evidence="2" id="KW-0813">Transport</keyword>
<dbReference type="GO" id="GO:0046739">
    <property type="term" value="P:transport of virus in multicellular host"/>
    <property type="evidence" value="ECO:0007669"/>
    <property type="project" value="TreeGrafter"/>
</dbReference>
<dbReference type="GO" id="GO:0005886">
    <property type="term" value="C:plasma membrane"/>
    <property type="evidence" value="ECO:0007669"/>
    <property type="project" value="UniProtKB-SubCell"/>
</dbReference>
<evidence type="ECO:0000256" key="14">
    <source>
        <dbReference type="SAM" id="Phobius"/>
    </source>
</evidence>
<evidence type="ECO:0000259" key="16">
    <source>
        <dbReference type="PROSITE" id="PS51473"/>
    </source>
</evidence>
<evidence type="ECO:0000256" key="3">
    <source>
        <dbReference type="ARBA" id="ARBA00022475"/>
    </source>
</evidence>
<evidence type="ECO:0000256" key="8">
    <source>
        <dbReference type="ARBA" id="ARBA00022949"/>
    </source>
</evidence>
<dbReference type="PANTHER" id="PTHR32080:SF6">
    <property type="entry name" value="PLASMODESMATA-LOCATED PROTEIN 4"/>
    <property type="match status" value="1"/>
</dbReference>
<feature type="transmembrane region" description="Helical" evidence="14">
    <location>
        <begin position="260"/>
        <end position="281"/>
    </location>
</feature>
<evidence type="ECO:0000313" key="17">
    <source>
        <dbReference type="EMBL" id="RDX81751.1"/>
    </source>
</evidence>
<feature type="signal peptide" evidence="15">
    <location>
        <begin position="1"/>
        <end position="24"/>
    </location>
</feature>
<dbReference type="InterPro" id="IPR002902">
    <property type="entry name" value="GNK2"/>
</dbReference>
<keyword evidence="6 15" id="KW-0732">Signal</keyword>
<evidence type="ECO:0000256" key="6">
    <source>
        <dbReference type="ARBA" id="ARBA00022729"/>
    </source>
</evidence>
<comment type="similarity">
    <text evidence="13">Belongs to the cysteine-rich repeat secretory protein family. Plasmodesmata-located proteins (PDLD) subfamily.</text>
</comment>
<dbReference type="EMBL" id="QJKJ01007837">
    <property type="protein sequence ID" value="RDX81751.1"/>
    <property type="molecule type" value="Genomic_DNA"/>
</dbReference>
<evidence type="ECO:0000256" key="11">
    <source>
        <dbReference type="ARBA" id="ARBA00023157"/>
    </source>
</evidence>
<gene>
    <name evidence="17" type="primary">CRRSP11</name>
    <name evidence="17" type="ORF">CR513_37532</name>
</gene>
<evidence type="ECO:0000256" key="1">
    <source>
        <dbReference type="ARBA" id="ARBA00004251"/>
    </source>
</evidence>
<feature type="non-terminal residue" evidence="17">
    <location>
        <position position="1"/>
    </location>
</feature>
<dbReference type="GO" id="GO:0009506">
    <property type="term" value="C:plasmodesma"/>
    <property type="evidence" value="ECO:0007669"/>
    <property type="project" value="UniProtKB-SubCell"/>
</dbReference>
<organism evidence="17 18">
    <name type="scientific">Mucuna pruriens</name>
    <name type="common">Velvet bean</name>
    <name type="synonym">Dolichos pruriens</name>
    <dbReference type="NCBI Taxonomy" id="157652"/>
    <lineage>
        <taxon>Eukaryota</taxon>
        <taxon>Viridiplantae</taxon>
        <taxon>Streptophyta</taxon>
        <taxon>Embryophyta</taxon>
        <taxon>Tracheophyta</taxon>
        <taxon>Spermatophyta</taxon>
        <taxon>Magnoliopsida</taxon>
        <taxon>eudicotyledons</taxon>
        <taxon>Gunneridae</taxon>
        <taxon>Pentapetalae</taxon>
        <taxon>rosids</taxon>
        <taxon>fabids</taxon>
        <taxon>Fabales</taxon>
        <taxon>Fabaceae</taxon>
        <taxon>Papilionoideae</taxon>
        <taxon>50 kb inversion clade</taxon>
        <taxon>NPAAA clade</taxon>
        <taxon>indigoferoid/millettioid clade</taxon>
        <taxon>Phaseoleae</taxon>
        <taxon>Mucuna</taxon>
    </lineage>
</organism>
<dbReference type="OrthoDB" id="1715309at2759"/>
<dbReference type="CDD" id="cd23509">
    <property type="entry name" value="Gnk2-like"/>
    <property type="match status" value="2"/>
</dbReference>
<keyword evidence="7" id="KW-0677">Repeat</keyword>
<evidence type="ECO:0000256" key="2">
    <source>
        <dbReference type="ARBA" id="ARBA00022448"/>
    </source>
</evidence>
<dbReference type="STRING" id="157652.A0A371FTZ5"/>
<evidence type="ECO:0000256" key="15">
    <source>
        <dbReference type="SAM" id="SignalP"/>
    </source>
</evidence>
<evidence type="ECO:0000256" key="12">
    <source>
        <dbReference type="ARBA" id="ARBA00024184"/>
    </source>
</evidence>
<evidence type="ECO:0000256" key="4">
    <source>
        <dbReference type="ARBA" id="ARBA00022581"/>
    </source>
</evidence>
<dbReference type="GO" id="GO:0010497">
    <property type="term" value="P:plasmodesmata-mediated intercellular transport"/>
    <property type="evidence" value="ECO:0007669"/>
    <property type="project" value="UniProtKB-ARBA"/>
</dbReference>
<dbReference type="AlphaFoldDB" id="A0A371FTZ5"/>
<keyword evidence="5 14" id="KW-0812">Transmembrane</keyword>
<dbReference type="Pfam" id="PF01657">
    <property type="entry name" value="Stress-antifung"/>
    <property type="match status" value="2"/>
</dbReference>
<name>A0A371FTZ5_MUCPR</name>
<keyword evidence="9 14" id="KW-1133">Transmembrane helix</keyword>
<feature type="domain" description="Gnk2-homologous" evidence="16">
    <location>
        <begin position="140"/>
        <end position="239"/>
    </location>
</feature>
<keyword evidence="18" id="KW-1185">Reference proteome</keyword>
<keyword evidence="8" id="KW-0965">Cell junction</keyword>
<evidence type="ECO:0000313" key="18">
    <source>
        <dbReference type="Proteomes" id="UP000257109"/>
    </source>
</evidence>
<reference evidence="17" key="1">
    <citation type="submission" date="2018-05" db="EMBL/GenBank/DDBJ databases">
        <title>Draft genome of Mucuna pruriens seed.</title>
        <authorList>
            <person name="Nnadi N.E."/>
            <person name="Vos R."/>
            <person name="Hasami M.H."/>
            <person name="Devisetty U.K."/>
            <person name="Aguiy J.C."/>
        </authorList>
    </citation>
    <scope>NUCLEOTIDE SEQUENCE [LARGE SCALE GENOMIC DNA]</scope>
    <source>
        <strain evidence="17">JCA_2017</strain>
    </source>
</reference>
<dbReference type="FunFam" id="3.30.430.20:FF:000001">
    <property type="entry name" value="cysteine-rich repeat secretory protein 3"/>
    <property type="match status" value="1"/>
</dbReference>
<keyword evidence="4" id="KW-0945">Host-virus interaction</keyword>
<evidence type="ECO:0000256" key="13">
    <source>
        <dbReference type="ARBA" id="ARBA00038393"/>
    </source>
</evidence>
<evidence type="ECO:0000256" key="7">
    <source>
        <dbReference type="ARBA" id="ARBA00022737"/>
    </source>
</evidence>
<comment type="subcellular location">
    <subcellularLocation>
        <location evidence="12">Cell junction</location>
        <location evidence="12">Plasmodesma</location>
    </subcellularLocation>
    <subcellularLocation>
        <location evidence="1">Cell membrane</location>
        <topology evidence="1">Single-pass type I membrane protein</topology>
    </subcellularLocation>
</comment>
<accession>A0A371FTZ5</accession>
<dbReference type="Proteomes" id="UP000257109">
    <property type="component" value="Unassembled WGS sequence"/>
</dbReference>
<protein>
    <submittedName>
        <fullName evidence="17">Cysteine-rich repeat secretory protein 11</fullName>
    </submittedName>
</protein>
<feature type="domain" description="Gnk2-homologous" evidence="16">
    <location>
        <begin position="29"/>
        <end position="132"/>
    </location>
</feature>
<keyword evidence="11" id="KW-1015">Disulfide bond</keyword>
<evidence type="ECO:0000256" key="5">
    <source>
        <dbReference type="ARBA" id="ARBA00022692"/>
    </source>
</evidence>
<keyword evidence="10 14" id="KW-0472">Membrane</keyword>
<proteinExistence type="inferred from homology"/>
<keyword evidence="3" id="KW-1003">Cell membrane</keyword>
<sequence>MDVSRSTILLLSLTFLMFLPSSKPVSDYSTLVYKSCASQTFQLSQIYSQTLNSLFQQLIAQSSKLKFFKTTEAVSDDAAISGLFQCRDDISTEDCFSCVNLLPEMSNALCTDSISARVQLHGCYIHYETEELPGESETKSSNLLHKDCGEPVVDYTKFKELTEGAFVTLETGILNSNGYYTRNYKSVRLMAQCEGDLNTCDCSNCVSDALQVAQQECATSLSAQIYLDKCFISYAIPPNSVTVYTKLNTGRSRNNSSEKLAAIIVGGAAALFLGFICFSLLNSRFKKDDYE</sequence>
<dbReference type="PANTHER" id="PTHR32080">
    <property type="entry name" value="ANTIFUNGAL PROTEIN GINKBILOBIN-2-LIKE"/>
    <property type="match status" value="1"/>
</dbReference>
<dbReference type="InterPro" id="IPR038408">
    <property type="entry name" value="GNK2_sf"/>
</dbReference>
<feature type="chain" id="PRO_5016663689" evidence="15">
    <location>
        <begin position="25"/>
        <end position="291"/>
    </location>
</feature>
<evidence type="ECO:0000256" key="9">
    <source>
        <dbReference type="ARBA" id="ARBA00022989"/>
    </source>
</evidence>
<comment type="caution">
    <text evidence="17">The sequence shown here is derived from an EMBL/GenBank/DDBJ whole genome shotgun (WGS) entry which is preliminary data.</text>
</comment>
<dbReference type="InterPro" id="IPR051378">
    <property type="entry name" value="Cell2Cell_Antifungal"/>
</dbReference>
<dbReference type="PROSITE" id="PS51473">
    <property type="entry name" value="GNK2"/>
    <property type="match status" value="2"/>
</dbReference>
<dbReference type="Gene3D" id="3.30.430.20">
    <property type="entry name" value="Gnk2 domain, C-X8-C-X2-C motif"/>
    <property type="match status" value="2"/>
</dbReference>
<evidence type="ECO:0000256" key="10">
    <source>
        <dbReference type="ARBA" id="ARBA00023136"/>
    </source>
</evidence>
<dbReference type="FunFam" id="3.30.430.20:FF:000008">
    <property type="entry name" value="cysteine-rich repeat secretory protein 3"/>
    <property type="match status" value="1"/>
</dbReference>